<evidence type="ECO:0000256" key="1">
    <source>
        <dbReference type="SAM" id="MobiDB-lite"/>
    </source>
</evidence>
<feature type="compositionally biased region" description="Basic and acidic residues" evidence="1">
    <location>
        <begin position="152"/>
        <end position="162"/>
    </location>
</feature>
<sequence length="203" mass="22863">MAKVSIGLRGWRFDEEEIISEDGELKPLDEIPEEPRERLVRLVGLVEEPCDVCYLEYGDAEVHRCKEAEIVYGEPGGEVLLCPEHEPDFIYWFREAGGSEHKGEQAFGDRFHEWVAAGNEAPDGYASVEHVEEDPDGLPDLPDQHEVQKRLEEDFEGDRIDIRALAGEKSSDEGDGDGTDDRLSEEELADADVDLSTEYPSNR</sequence>
<reference evidence="2 3" key="1">
    <citation type="journal article" date="2019" name="Int. J. Syst. Evol. Microbiol.">
        <title>The Global Catalogue of Microorganisms (GCM) 10K type strain sequencing project: providing services to taxonomists for standard genome sequencing and annotation.</title>
        <authorList>
            <consortium name="The Broad Institute Genomics Platform"/>
            <consortium name="The Broad Institute Genome Sequencing Center for Infectious Disease"/>
            <person name="Wu L."/>
            <person name="Ma J."/>
        </authorList>
    </citation>
    <scope>NUCLEOTIDE SEQUENCE [LARGE SCALE GENOMIC DNA]</scope>
    <source>
        <strain evidence="2 3">CGMCC 1.16026</strain>
    </source>
</reference>
<dbReference type="Proteomes" id="UP001596145">
    <property type="component" value="Unassembled WGS sequence"/>
</dbReference>
<accession>A0ABD5QRS1</accession>
<keyword evidence="3" id="KW-1185">Reference proteome</keyword>
<organism evidence="2 3">
    <name type="scientific">Halorubrum glutamatedens</name>
    <dbReference type="NCBI Taxonomy" id="2707018"/>
    <lineage>
        <taxon>Archaea</taxon>
        <taxon>Methanobacteriati</taxon>
        <taxon>Methanobacteriota</taxon>
        <taxon>Stenosarchaea group</taxon>
        <taxon>Halobacteria</taxon>
        <taxon>Halobacteriales</taxon>
        <taxon>Haloferacaceae</taxon>
        <taxon>Halorubrum</taxon>
    </lineage>
</organism>
<proteinExistence type="predicted"/>
<feature type="compositionally biased region" description="Acidic residues" evidence="1">
    <location>
        <begin position="173"/>
        <end position="195"/>
    </location>
</feature>
<dbReference type="AlphaFoldDB" id="A0ABD5QRS1"/>
<name>A0ABD5QRS1_9EURY</name>
<dbReference type="Pfam" id="PF26419">
    <property type="entry name" value="DUF8114"/>
    <property type="match status" value="1"/>
</dbReference>
<gene>
    <name evidence="2" type="ORF">ACFPJA_09620</name>
</gene>
<evidence type="ECO:0000313" key="3">
    <source>
        <dbReference type="Proteomes" id="UP001596145"/>
    </source>
</evidence>
<dbReference type="InterPro" id="IPR058427">
    <property type="entry name" value="DUF8114"/>
</dbReference>
<comment type="caution">
    <text evidence="2">The sequence shown here is derived from an EMBL/GenBank/DDBJ whole genome shotgun (WGS) entry which is preliminary data.</text>
</comment>
<dbReference type="RefSeq" id="WP_122104957.1">
    <property type="nucleotide sequence ID" value="NZ_JBHSKV010000013.1"/>
</dbReference>
<feature type="region of interest" description="Disordered" evidence="1">
    <location>
        <begin position="152"/>
        <end position="203"/>
    </location>
</feature>
<evidence type="ECO:0000313" key="2">
    <source>
        <dbReference type="EMBL" id="MFC5134968.1"/>
    </source>
</evidence>
<dbReference type="EMBL" id="JBHSKV010000013">
    <property type="protein sequence ID" value="MFC5134968.1"/>
    <property type="molecule type" value="Genomic_DNA"/>
</dbReference>
<protein>
    <submittedName>
        <fullName evidence="2">Uncharacterized protein</fullName>
    </submittedName>
</protein>